<comment type="caution">
    <text evidence="13">The sequence shown here is derived from an EMBL/GenBank/DDBJ whole genome shotgun (WGS) entry which is preliminary data.</text>
</comment>
<dbReference type="Pfam" id="PF07690">
    <property type="entry name" value="MFS_1"/>
    <property type="match status" value="1"/>
</dbReference>
<evidence type="ECO:0000256" key="5">
    <source>
        <dbReference type="ARBA" id="ARBA00022692"/>
    </source>
</evidence>
<keyword evidence="4" id="KW-1003">Cell membrane</keyword>
<feature type="transmembrane region" description="Helical" evidence="11">
    <location>
        <begin position="281"/>
        <end position="304"/>
    </location>
</feature>
<name>A0A7W9PLH0_9NOCA</name>
<feature type="transmembrane region" description="Helical" evidence="11">
    <location>
        <begin position="191"/>
        <end position="214"/>
    </location>
</feature>
<keyword evidence="7 11" id="KW-1133">Transmembrane helix</keyword>
<feature type="transmembrane region" description="Helical" evidence="11">
    <location>
        <begin position="155"/>
        <end position="179"/>
    </location>
</feature>
<dbReference type="GO" id="GO:0005886">
    <property type="term" value="C:plasma membrane"/>
    <property type="evidence" value="ECO:0007669"/>
    <property type="project" value="UniProtKB-SubCell"/>
</dbReference>
<keyword evidence="8 11" id="KW-0472">Membrane</keyword>
<dbReference type="Gene3D" id="1.20.1250.20">
    <property type="entry name" value="MFS general substrate transporter like domains"/>
    <property type="match status" value="2"/>
</dbReference>
<gene>
    <name evidence="13" type="ORF">BJY24_007134</name>
</gene>
<comment type="subcellular location">
    <subcellularLocation>
        <location evidence="1">Cell membrane</location>
        <topology evidence="1">Multi-pass membrane protein</topology>
    </subcellularLocation>
</comment>
<dbReference type="GO" id="GO:0015293">
    <property type="term" value="F:symporter activity"/>
    <property type="evidence" value="ECO:0007669"/>
    <property type="project" value="UniProtKB-KW"/>
</dbReference>
<feature type="domain" description="Major facilitator superfamily (MFS) profile" evidence="12">
    <location>
        <begin position="19"/>
        <end position="428"/>
    </location>
</feature>
<dbReference type="InterPro" id="IPR036259">
    <property type="entry name" value="MFS_trans_sf"/>
</dbReference>
<sequence>MSITDTTPPPGGAAMARRAGFASFIGTSIEWYDFYAYSTAAALVLGKVFFPSSSPAAGTLAAFATFWVGFLARPLGGVVFGHMGDRIGRKKTLIVTLMVMGAGTAAVGLLPTYGQVGLLAPALLVLLRMIQGVAMGGEWGGAVVLASEHAPRGKAILYGAFAQQGSPMGNLLATGMFLLVSRLPDAQFLSWGWRIPFLLSAVLVVVGLFIRLGVEESPAMKQLVATRTVVKLPIREVLRTHKTMVLLGMGACTIGVSATYFKGTFALSWAVKDLGFDRTSFLSIVTIALVVQLIVQPLGAVLASRIDLRRAVLWMLIPELAAMPLMFLLIGTKSYALSAVGMAVATIPHSMYYAALAGILAQSFPANVRYTAISLCYQLSSMLFAGTAPMIGQFLLAATGSILAVIALAVAHVLLTMVCGLMLLSRAGWEPAGERVSQNNQAPAAVVP</sequence>
<feature type="transmembrane region" description="Helical" evidence="11">
    <location>
        <begin position="372"/>
        <end position="396"/>
    </location>
</feature>
<feature type="transmembrane region" description="Helical" evidence="11">
    <location>
        <begin position="244"/>
        <end position="261"/>
    </location>
</feature>
<feature type="transmembrane region" description="Helical" evidence="11">
    <location>
        <begin position="56"/>
        <end position="80"/>
    </location>
</feature>
<comment type="similarity">
    <text evidence="2">Belongs to the major facilitator superfamily. Metabolite:H+ Symporter (MHS) family (TC 2.A.1.6) family.</text>
</comment>
<feature type="transmembrane region" description="Helical" evidence="11">
    <location>
        <begin position="402"/>
        <end position="424"/>
    </location>
</feature>
<feature type="transmembrane region" description="Helical" evidence="11">
    <location>
        <begin position="311"/>
        <end position="330"/>
    </location>
</feature>
<evidence type="ECO:0000256" key="1">
    <source>
        <dbReference type="ARBA" id="ARBA00004651"/>
    </source>
</evidence>
<dbReference type="PANTHER" id="PTHR43045">
    <property type="entry name" value="SHIKIMATE TRANSPORTER"/>
    <property type="match status" value="1"/>
</dbReference>
<evidence type="ECO:0000256" key="9">
    <source>
        <dbReference type="ARBA" id="ARBA00037295"/>
    </source>
</evidence>
<evidence type="ECO:0000256" key="7">
    <source>
        <dbReference type="ARBA" id="ARBA00022989"/>
    </source>
</evidence>
<dbReference type="FunFam" id="1.20.1250.20:FF:000001">
    <property type="entry name" value="Dicarboxylate MFS transporter"/>
    <property type="match status" value="1"/>
</dbReference>
<dbReference type="CDD" id="cd17369">
    <property type="entry name" value="MFS_ShiA_like"/>
    <property type="match status" value="1"/>
</dbReference>
<keyword evidence="3" id="KW-0813">Transport</keyword>
<keyword evidence="6" id="KW-0769">Symport</keyword>
<feature type="transmembrane region" description="Helical" evidence="11">
    <location>
        <begin position="336"/>
        <end position="360"/>
    </location>
</feature>
<evidence type="ECO:0000256" key="11">
    <source>
        <dbReference type="SAM" id="Phobius"/>
    </source>
</evidence>
<evidence type="ECO:0000256" key="3">
    <source>
        <dbReference type="ARBA" id="ARBA00022448"/>
    </source>
</evidence>
<evidence type="ECO:0000259" key="12">
    <source>
        <dbReference type="PROSITE" id="PS50850"/>
    </source>
</evidence>
<evidence type="ECO:0000256" key="6">
    <source>
        <dbReference type="ARBA" id="ARBA00022847"/>
    </source>
</evidence>
<dbReference type="RefSeq" id="WP_083905266.1">
    <property type="nucleotide sequence ID" value="NZ_JACHIT010000002.1"/>
</dbReference>
<evidence type="ECO:0000256" key="10">
    <source>
        <dbReference type="ARBA" id="ARBA00039918"/>
    </source>
</evidence>
<reference evidence="13 14" key="1">
    <citation type="submission" date="2020-08" db="EMBL/GenBank/DDBJ databases">
        <title>Sequencing the genomes of 1000 actinobacteria strains.</title>
        <authorList>
            <person name="Klenk H.-P."/>
        </authorList>
    </citation>
    <scope>NUCLEOTIDE SEQUENCE [LARGE SCALE GENOMIC DNA]</scope>
    <source>
        <strain evidence="13 14">DSM 43582</strain>
    </source>
</reference>
<protein>
    <recommendedName>
        <fullName evidence="10">Putative proline/betaine transporter</fullName>
    </recommendedName>
</protein>
<dbReference type="InterPro" id="IPR020846">
    <property type="entry name" value="MFS_dom"/>
</dbReference>
<dbReference type="SUPFAM" id="SSF103473">
    <property type="entry name" value="MFS general substrate transporter"/>
    <property type="match status" value="1"/>
</dbReference>
<keyword evidence="14" id="KW-1185">Reference proteome</keyword>
<comment type="function">
    <text evidence="9">May be a proton symporter involved in the uptake of osmolytes such as proline and glycine betaine.</text>
</comment>
<dbReference type="InterPro" id="IPR005828">
    <property type="entry name" value="MFS_sugar_transport-like"/>
</dbReference>
<feature type="transmembrane region" description="Helical" evidence="11">
    <location>
        <begin position="92"/>
        <end position="110"/>
    </location>
</feature>
<evidence type="ECO:0000313" key="13">
    <source>
        <dbReference type="EMBL" id="MBB5918222.1"/>
    </source>
</evidence>
<dbReference type="PANTHER" id="PTHR43045:SF2">
    <property type="entry name" value="INNER MEMBRANE METABOLITE TRANSPORT PROTEIN YHJE"/>
    <property type="match status" value="1"/>
</dbReference>
<dbReference type="Pfam" id="PF00083">
    <property type="entry name" value="Sugar_tr"/>
    <property type="match status" value="1"/>
</dbReference>
<evidence type="ECO:0000256" key="8">
    <source>
        <dbReference type="ARBA" id="ARBA00023136"/>
    </source>
</evidence>
<organism evidence="13 14">
    <name type="scientific">Nocardia transvalensis</name>
    <dbReference type="NCBI Taxonomy" id="37333"/>
    <lineage>
        <taxon>Bacteria</taxon>
        <taxon>Bacillati</taxon>
        <taxon>Actinomycetota</taxon>
        <taxon>Actinomycetes</taxon>
        <taxon>Mycobacteriales</taxon>
        <taxon>Nocardiaceae</taxon>
        <taxon>Nocardia</taxon>
    </lineage>
</organism>
<dbReference type="AlphaFoldDB" id="A0A7W9PLH0"/>
<accession>A0A7W9PLH0</accession>
<proteinExistence type="inferred from homology"/>
<evidence type="ECO:0000256" key="4">
    <source>
        <dbReference type="ARBA" id="ARBA00022475"/>
    </source>
</evidence>
<dbReference type="PROSITE" id="PS50850">
    <property type="entry name" value="MFS"/>
    <property type="match status" value="1"/>
</dbReference>
<evidence type="ECO:0000256" key="2">
    <source>
        <dbReference type="ARBA" id="ARBA00008240"/>
    </source>
</evidence>
<keyword evidence="5 11" id="KW-0812">Transmembrane</keyword>
<dbReference type="EMBL" id="JACHIT010000002">
    <property type="protein sequence ID" value="MBB5918222.1"/>
    <property type="molecule type" value="Genomic_DNA"/>
</dbReference>
<dbReference type="InterPro" id="IPR011701">
    <property type="entry name" value="MFS"/>
</dbReference>
<evidence type="ECO:0000313" key="14">
    <source>
        <dbReference type="Proteomes" id="UP000540412"/>
    </source>
</evidence>
<dbReference type="Proteomes" id="UP000540412">
    <property type="component" value="Unassembled WGS sequence"/>
</dbReference>